<accession>A0ABV2W4K2</accession>
<comment type="caution">
    <text evidence="1">The sequence shown here is derived from an EMBL/GenBank/DDBJ whole genome shotgun (WGS) entry which is preliminary data.</text>
</comment>
<dbReference type="Proteomes" id="UP001550378">
    <property type="component" value="Unassembled WGS sequence"/>
</dbReference>
<protein>
    <submittedName>
        <fullName evidence="1">DUF2180 family protein</fullName>
    </submittedName>
</protein>
<evidence type="ECO:0000313" key="2">
    <source>
        <dbReference type="Proteomes" id="UP001550378"/>
    </source>
</evidence>
<proteinExistence type="predicted"/>
<dbReference type="InterPro" id="IPR017211">
    <property type="entry name" value="UCP037465_Znf"/>
</dbReference>
<keyword evidence="2" id="KW-1185">Reference proteome</keyword>
<name>A0ABV2W4K2_9ACTN</name>
<reference evidence="1 2" key="1">
    <citation type="submission" date="2024-06" db="EMBL/GenBank/DDBJ databases">
        <title>The Natural Products Discovery Center: Release of the First 8490 Sequenced Strains for Exploring Actinobacteria Biosynthetic Diversity.</title>
        <authorList>
            <person name="Kalkreuter E."/>
            <person name="Kautsar S.A."/>
            <person name="Yang D."/>
            <person name="Bader C.D."/>
            <person name="Teijaro C.N."/>
            <person name="Fluegel L."/>
            <person name="Davis C.M."/>
            <person name="Simpson J.R."/>
            <person name="Lauterbach L."/>
            <person name="Steele A.D."/>
            <person name="Gui C."/>
            <person name="Meng S."/>
            <person name="Li G."/>
            <person name="Viehrig K."/>
            <person name="Ye F."/>
            <person name="Su P."/>
            <person name="Kiefer A.F."/>
            <person name="Nichols A."/>
            <person name="Cepeda A.J."/>
            <person name="Yan W."/>
            <person name="Fan B."/>
            <person name="Jiang Y."/>
            <person name="Adhikari A."/>
            <person name="Zheng C.-J."/>
            <person name="Schuster L."/>
            <person name="Cowan T.M."/>
            <person name="Smanski M.J."/>
            <person name="Chevrette M.G."/>
            <person name="De Carvalho L.P.S."/>
            <person name="Shen B."/>
        </authorList>
    </citation>
    <scope>NUCLEOTIDE SEQUENCE [LARGE SCALE GENOMIC DNA]</scope>
    <source>
        <strain evidence="1 2">NPDC006337</strain>
    </source>
</reference>
<gene>
    <name evidence="1" type="ORF">ABZ508_14080</name>
</gene>
<dbReference type="RefSeq" id="WP_356583778.1">
    <property type="nucleotide sequence ID" value="NZ_JBEXZP010000033.1"/>
</dbReference>
<organism evidence="1 2">
    <name type="scientific">Streptomyces lavendulocolor</name>
    <dbReference type="NCBI Taxonomy" id="67316"/>
    <lineage>
        <taxon>Bacteria</taxon>
        <taxon>Bacillati</taxon>
        <taxon>Actinomycetota</taxon>
        <taxon>Actinomycetes</taxon>
        <taxon>Kitasatosporales</taxon>
        <taxon>Streptomycetaceae</taxon>
        <taxon>Streptomyces</taxon>
    </lineage>
</organism>
<evidence type="ECO:0000313" key="1">
    <source>
        <dbReference type="EMBL" id="MEU0708476.1"/>
    </source>
</evidence>
<sequence>MHCLECDTDHTERSAVAVCQGCSAAVCAEHAHVRCRSVRTGPPLGPAATRQTRSVLCPGCAAATTAA</sequence>
<dbReference type="EMBL" id="JBEXZR010000010">
    <property type="protein sequence ID" value="MEU0708476.1"/>
    <property type="molecule type" value="Genomic_DNA"/>
</dbReference>
<dbReference type="Pfam" id="PF09947">
    <property type="entry name" value="DUF2180"/>
    <property type="match status" value="1"/>
</dbReference>